<dbReference type="InterPro" id="IPR001611">
    <property type="entry name" value="Leu-rich_rpt"/>
</dbReference>
<dbReference type="EMBL" id="MCOG01000409">
    <property type="protein sequence ID" value="ORY09340.1"/>
    <property type="molecule type" value="Genomic_DNA"/>
</dbReference>
<dbReference type="Pfam" id="PF13855">
    <property type="entry name" value="LRR_8"/>
    <property type="match status" value="1"/>
</dbReference>
<feature type="region of interest" description="Disordered" evidence="1">
    <location>
        <begin position="346"/>
        <end position="387"/>
    </location>
</feature>
<organism evidence="3 4">
    <name type="scientific">Neocallimastix californiae</name>
    <dbReference type="NCBI Taxonomy" id="1754190"/>
    <lineage>
        <taxon>Eukaryota</taxon>
        <taxon>Fungi</taxon>
        <taxon>Fungi incertae sedis</taxon>
        <taxon>Chytridiomycota</taxon>
        <taxon>Chytridiomycota incertae sedis</taxon>
        <taxon>Neocallimastigomycetes</taxon>
        <taxon>Neocallimastigales</taxon>
        <taxon>Neocallimastigaceae</taxon>
        <taxon>Neocallimastix</taxon>
    </lineage>
</organism>
<dbReference type="OrthoDB" id="1055097at2759"/>
<feature type="signal peptide" evidence="2">
    <location>
        <begin position="1"/>
        <end position="21"/>
    </location>
</feature>
<evidence type="ECO:0000313" key="3">
    <source>
        <dbReference type="EMBL" id="ORY09340.1"/>
    </source>
</evidence>
<keyword evidence="2" id="KW-0732">Signal</keyword>
<reference evidence="3 4" key="1">
    <citation type="submission" date="2016-08" db="EMBL/GenBank/DDBJ databases">
        <title>A Parts List for Fungal Cellulosomes Revealed by Comparative Genomics.</title>
        <authorList>
            <consortium name="DOE Joint Genome Institute"/>
            <person name="Haitjema C.H."/>
            <person name="Gilmore S.P."/>
            <person name="Henske J.K."/>
            <person name="Solomon K.V."/>
            <person name="De Groot R."/>
            <person name="Kuo A."/>
            <person name="Mondo S.J."/>
            <person name="Salamov A.A."/>
            <person name="Labutti K."/>
            <person name="Zhao Z."/>
            <person name="Chiniquy J."/>
            <person name="Barry K."/>
            <person name="Brewer H.M."/>
            <person name="Purvine S.O."/>
            <person name="Wright A.T."/>
            <person name="Boxma B."/>
            <person name="Van Alen T."/>
            <person name="Hackstein J.H."/>
            <person name="Baker S.E."/>
            <person name="Grigoriev I.V."/>
            <person name="O'Malley M.A."/>
        </authorList>
    </citation>
    <scope>NUCLEOTIDE SEQUENCE [LARGE SCALE GENOMIC DNA]</scope>
    <source>
        <strain evidence="3 4">G1</strain>
    </source>
</reference>
<evidence type="ECO:0000256" key="1">
    <source>
        <dbReference type="SAM" id="MobiDB-lite"/>
    </source>
</evidence>
<dbReference type="AlphaFoldDB" id="A0A1Y1ZGF4"/>
<dbReference type="InterPro" id="IPR032675">
    <property type="entry name" value="LRR_dom_sf"/>
</dbReference>
<accession>A0A1Y1ZGF4</accession>
<name>A0A1Y1ZGF4_9FUNG</name>
<dbReference type="PANTHER" id="PTHR48057:SF7">
    <property type="entry name" value="LEUCINE-RICH REPEAT SERINE_THREONINE-PROTEIN KINASE 1"/>
    <property type="match status" value="1"/>
</dbReference>
<dbReference type="PANTHER" id="PTHR48057">
    <property type="entry name" value="LEUCINE-RICH REPEAT SERINE/THREONINE-PROTEIN KINASE 1"/>
    <property type="match status" value="1"/>
</dbReference>
<proteinExistence type="predicted"/>
<feature type="compositionally biased region" description="Low complexity" evidence="1">
    <location>
        <begin position="354"/>
        <end position="382"/>
    </location>
</feature>
<feature type="chain" id="PRO_5013073264" description="L domain-like protein" evidence="2">
    <location>
        <begin position="22"/>
        <end position="806"/>
    </location>
</feature>
<evidence type="ECO:0000313" key="4">
    <source>
        <dbReference type="Proteomes" id="UP000193920"/>
    </source>
</evidence>
<evidence type="ECO:0008006" key="5">
    <source>
        <dbReference type="Google" id="ProtNLM"/>
    </source>
</evidence>
<evidence type="ECO:0000256" key="2">
    <source>
        <dbReference type="SAM" id="SignalP"/>
    </source>
</evidence>
<dbReference type="Gene3D" id="3.80.10.10">
    <property type="entry name" value="Ribonuclease Inhibitor"/>
    <property type="match status" value="2"/>
</dbReference>
<dbReference type="STRING" id="1754190.A0A1Y1ZGF4"/>
<sequence length="806" mass="90354">MIHFLYILIFNILTIWIVVKGKTTDDCENLNIFLNRNLSTDCCDGTSIECDNNGNFNILKLGNTELRDISNFDSFPLFPKLKRLAVYESDISEIPNDFNTKNSLIEINLEWNKLQEFPYQFSKLPNIQHLYLLQNEISGIIDLSEFKTLIQLDVASNNVSDIVSIPKQLQVLYLDNNNEIKKIPSEVVDLMDLQELGVSNTSITEIPSDLYKLSNLNKLYLSDNPQLSVKVINFGNSVISDCKLENIKVECYQFGTCSTDSVDTSSYRECTEAEINEILKTQTKSNDDNDKTKDIKNNNSRGINSMDIFLLIIVYCFIFKRNNNNSNESKKKNNRYSDYDIVVTERTNKDNDSNNDSNFNSNNPNNPVIINNHKNNENNENNNSDEVEFEDSIDITQSQLSHCNHLTNNNHNFDPINNLHTYEDFASIIDDNSLSSTIPSNIIVSRTQSNLVSPITESMIFCNSNIQQQNSPLIQIHDGKPLINPSNNDISMLKEAAVPNIISRNNFIVPTQHNVISSLGTNRNHNVIVGDSIRYISKDAYAYHNSTPNTISQSTSAEGNISTLYMSSTSSSLASTSAMAGESLILQNMMPMPSLSDTAYINTNSRNSISSSTGTVKSQDSIHIQDRNSISSLSGISNPNITPRNSILSPTLTNSNSIPSLGTPSIPNLSRNTILSSPQNTMTSPNHISIPNIITRNPVMPQNNFYVLNRATSPTHRSATTFNPQFKYYYPSYIISPTGQTTIPLPYNNYNGISSSVNINNNNSNNNMNINMNINANELPPPYSDTEEHHTRYVSDLKNTKSSINK</sequence>
<comment type="caution">
    <text evidence="3">The sequence shown here is derived from an EMBL/GenBank/DDBJ whole genome shotgun (WGS) entry which is preliminary data.</text>
</comment>
<dbReference type="Proteomes" id="UP000193920">
    <property type="component" value="Unassembled WGS sequence"/>
</dbReference>
<keyword evidence="4" id="KW-1185">Reference proteome</keyword>
<dbReference type="SUPFAM" id="SSF52058">
    <property type="entry name" value="L domain-like"/>
    <property type="match status" value="1"/>
</dbReference>
<protein>
    <recommendedName>
        <fullName evidence="5">L domain-like protein</fullName>
    </recommendedName>
</protein>
<dbReference type="InterPro" id="IPR052595">
    <property type="entry name" value="LRRC69/RLP"/>
</dbReference>
<gene>
    <name evidence="3" type="ORF">LY90DRAFT_678119</name>
</gene>
<feature type="region of interest" description="Disordered" evidence="1">
    <location>
        <begin position="630"/>
        <end position="650"/>
    </location>
</feature>